<accession>A0AAV3U5I4</accession>
<keyword evidence="5" id="KW-1185">Reference proteome</keyword>
<dbReference type="EMBL" id="BAABLX010000028">
    <property type="protein sequence ID" value="GAA4949706.1"/>
    <property type="molecule type" value="Genomic_DNA"/>
</dbReference>
<comment type="caution">
    <text evidence="4">The sequence shown here is derived from an EMBL/GenBank/DDBJ whole genome shotgun (WGS) entry which is preliminary data.</text>
</comment>
<organism evidence="4 5">
    <name type="scientific">Halioxenophilus aromaticivorans</name>
    <dbReference type="NCBI Taxonomy" id="1306992"/>
    <lineage>
        <taxon>Bacteria</taxon>
        <taxon>Pseudomonadati</taxon>
        <taxon>Pseudomonadota</taxon>
        <taxon>Gammaproteobacteria</taxon>
        <taxon>Alteromonadales</taxon>
        <taxon>Alteromonadaceae</taxon>
        <taxon>Halioxenophilus</taxon>
    </lineage>
</organism>
<dbReference type="AlphaFoldDB" id="A0AAV3U5I4"/>
<evidence type="ECO:0000313" key="5">
    <source>
        <dbReference type="Proteomes" id="UP001409585"/>
    </source>
</evidence>
<dbReference type="InterPro" id="IPR057727">
    <property type="entry name" value="WCX_dom"/>
</dbReference>
<name>A0AAV3U5I4_9ALTE</name>
<evidence type="ECO:0008006" key="6">
    <source>
        <dbReference type="Google" id="ProtNLM"/>
    </source>
</evidence>
<protein>
    <recommendedName>
        <fullName evidence="6">WYL domain-containing protein</fullName>
    </recommendedName>
</protein>
<gene>
    <name evidence="4" type="ORF">GCM10025791_32450</name>
</gene>
<evidence type="ECO:0000313" key="4">
    <source>
        <dbReference type="EMBL" id="GAA4949706.1"/>
    </source>
</evidence>
<dbReference type="PROSITE" id="PS52050">
    <property type="entry name" value="WYL"/>
    <property type="match status" value="1"/>
</dbReference>
<dbReference type="PANTHER" id="PTHR34580:SF3">
    <property type="entry name" value="PROTEIN PAFB"/>
    <property type="match status" value="1"/>
</dbReference>
<dbReference type="InterPro" id="IPR051534">
    <property type="entry name" value="CBASS_pafABC_assoc_protein"/>
</dbReference>
<sequence length="358" mass="41135">MNKLQQIERLHQLFTTRRRRLSLTDLATDLAIEPEDCQRLLDQMKEQLASPIEFCSGSQTYAYPDQACGRYKLPKCWLNADEFFQVIALGQQLKQPPAGLLQEDLAPMGAALEAALRKRKISQHQFSRRIKTSDYQPQYRFYGVFGDLCAALLDRRQLTINYCDADRQSHTDNICPQLLLQRNHSWLLTYWCQRGRQLRCLDVARLDSVIVLADRAREIAPKNVEHFLGNQFGHNQKQPLTAHLCFSDESAFQVAKQSWHPEQQGEWQGDRYHLRLPLIDQDQLLGQVLAHLPNVQVLQPAPFAQRVTHLLQQALNLHSQPTVTDTPRANTHHTVLVANKADEPTLPEQSELPMQARA</sequence>
<feature type="region of interest" description="Disordered" evidence="1">
    <location>
        <begin position="338"/>
        <end position="358"/>
    </location>
</feature>
<dbReference type="PANTHER" id="PTHR34580">
    <property type="match status" value="1"/>
</dbReference>
<dbReference type="Pfam" id="PF25583">
    <property type="entry name" value="WCX"/>
    <property type="match status" value="1"/>
</dbReference>
<evidence type="ECO:0000259" key="3">
    <source>
        <dbReference type="Pfam" id="PF25583"/>
    </source>
</evidence>
<feature type="domain" description="WYL" evidence="2">
    <location>
        <begin position="144"/>
        <end position="209"/>
    </location>
</feature>
<dbReference type="Proteomes" id="UP001409585">
    <property type="component" value="Unassembled WGS sequence"/>
</dbReference>
<proteinExistence type="predicted"/>
<feature type="domain" description="WCX" evidence="3">
    <location>
        <begin position="239"/>
        <end position="315"/>
    </location>
</feature>
<dbReference type="RefSeq" id="WP_345424661.1">
    <property type="nucleotide sequence ID" value="NZ_AP031496.1"/>
</dbReference>
<dbReference type="InterPro" id="IPR026881">
    <property type="entry name" value="WYL_dom"/>
</dbReference>
<evidence type="ECO:0000259" key="2">
    <source>
        <dbReference type="Pfam" id="PF13280"/>
    </source>
</evidence>
<dbReference type="Pfam" id="PF13280">
    <property type="entry name" value="WYL"/>
    <property type="match status" value="1"/>
</dbReference>
<reference evidence="5" key="1">
    <citation type="journal article" date="2019" name="Int. J. Syst. Evol. Microbiol.">
        <title>The Global Catalogue of Microorganisms (GCM) 10K type strain sequencing project: providing services to taxonomists for standard genome sequencing and annotation.</title>
        <authorList>
            <consortium name="The Broad Institute Genomics Platform"/>
            <consortium name="The Broad Institute Genome Sequencing Center for Infectious Disease"/>
            <person name="Wu L."/>
            <person name="Ma J."/>
        </authorList>
    </citation>
    <scope>NUCLEOTIDE SEQUENCE [LARGE SCALE GENOMIC DNA]</scope>
    <source>
        <strain evidence="5">JCM 19134</strain>
    </source>
</reference>
<evidence type="ECO:0000256" key="1">
    <source>
        <dbReference type="SAM" id="MobiDB-lite"/>
    </source>
</evidence>